<name>Q6R4W0_9CAUD</name>
<protein>
    <submittedName>
        <fullName evidence="1">Uncharacterized protein</fullName>
    </submittedName>
</protein>
<dbReference type="RefSeq" id="YP_001039835.1">
    <property type="nucleotide sequence ID" value="NC_009016.1"/>
</dbReference>
<dbReference type="GeneID" id="5076220"/>
<keyword evidence="2" id="KW-1185">Reference proteome</keyword>
<dbReference type="KEGG" id="vg:5076220"/>
<dbReference type="EMBL" id="EF057797">
    <property type="protein sequence ID" value="AAS38496.1"/>
    <property type="molecule type" value="Genomic_DNA"/>
</dbReference>
<dbReference type="Proteomes" id="UP000008090">
    <property type="component" value="Segment"/>
</dbReference>
<reference evidence="1 2" key="1">
    <citation type="journal article" date="2009" name="Appl. Environ. Microbiol.">
        <title>Characterization of a new plasmid-like prophage in a pandemic Vibrio parahaemolyticus O3:K6 strain.</title>
        <authorList>
            <person name="Lan S.F."/>
            <person name="Huang C.H."/>
            <person name="Chang C.H."/>
            <person name="Liao W.C."/>
            <person name="Lin I.H."/>
            <person name="Jian W.N."/>
            <person name="Wu Y.G."/>
            <person name="Chen S.Y."/>
            <person name="Wong H.C."/>
        </authorList>
    </citation>
    <scope>NUCLEOTIDE SEQUENCE [LARGE SCALE GENOMIC DNA]</scope>
</reference>
<accession>Q6R4W0</accession>
<evidence type="ECO:0000313" key="1">
    <source>
        <dbReference type="EMBL" id="AAS38496.1"/>
    </source>
</evidence>
<proteinExistence type="predicted"/>
<sequence>MAIQVILDKIAAMKTSLDGLLGVIDGKLRNKAEKADVYNKAYLDNPANTLGCRAATAAKLATARTFTFDGDATGTGNFDGSQSVIITLSVSALASKADTANTYTKSETDARIQQVIGAAPEALDTLTELAAALGNDPNFASTITVELGKKANAVDVYTKVAADARFLAIGATAVNSSKLGGQLPGYYTAKTDHDALVTELGNALDTLAQAFQDGADLINGITTQ</sequence>
<organism evidence="1 2">
    <name type="scientific">Vibrio phage VP882</name>
    <dbReference type="NCBI Taxonomy" id="2913982"/>
    <lineage>
        <taxon>Viruses</taxon>
        <taxon>Duplodnaviria</taxon>
        <taxon>Heunggongvirae</taxon>
        <taxon>Uroviricota</taxon>
        <taxon>Caudoviricetes</taxon>
        <taxon>Hapunavirus</taxon>
        <taxon>Hapunavirus VP882</taxon>
    </lineage>
</organism>
<evidence type="ECO:0000313" key="2">
    <source>
        <dbReference type="Proteomes" id="UP000008090"/>
    </source>
</evidence>